<keyword evidence="5 10" id="KW-0145">Chemotaxis</keyword>
<keyword evidence="7 10" id="KW-0283">Flagellar rotation</keyword>
<reference evidence="11 12" key="1">
    <citation type="submission" date="2022-10" db="EMBL/GenBank/DDBJ databases">
        <title>Description of Fervidibacillus gen. nov. in the family Fervidibacillaceae fam. nov. with two species, Fervidibacillus albus sp. nov., and Fervidibacillus halotolerans sp. nov., isolated from tidal flat sediments.</title>
        <authorList>
            <person name="Kwon K.K."/>
            <person name="Yang S.-H."/>
        </authorList>
    </citation>
    <scope>NUCLEOTIDE SEQUENCE [LARGE SCALE GENOMIC DNA]</scope>
    <source>
        <strain evidence="11 12">DSM 23332</strain>
    </source>
</reference>
<evidence type="ECO:0000313" key="11">
    <source>
        <dbReference type="EMBL" id="MCU9593085.1"/>
    </source>
</evidence>
<keyword evidence="9 10" id="KW-0472">Membrane</keyword>
<accession>A0ABT2WBN4</accession>
<evidence type="ECO:0000313" key="12">
    <source>
        <dbReference type="Proteomes" id="UP001208656"/>
    </source>
</evidence>
<evidence type="ECO:0000256" key="2">
    <source>
        <dbReference type="ARBA" id="ARBA00004162"/>
    </source>
</evidence>
<feature type="transmembrane region" description="Helical" evidence="10">
    <location>
        <begin position="7"/>
        <end position="26"/>
    </location>
</feature>
<protein>
    <recommendedName>
        <fullName evidence="10">Flagellar protein FliL</fullName>
    </recommendedName>
</protein>
<comment type="caution">
    <text evidence="11">The sequence shown here is derived from an EMBL/GenBank/DDBJ whole genome shotgun (WGS) entry which is preliminary data.</text>
</comment>
<keyword evidence="11" id="KW-0966">Cell projection</keyword>
<evidence type="ECO:0000256" key="7">
    <source>
        <dbReference type="ARBA" id="ARBA00022779"/>
    </source>
</evidence>
<gene>
    <name evidence="11" type="primary">fliL</name>
    <name evidence="11" type="ORF">OEV82_01275</name>
</gene>
<evidence type="ECO:0000256" key="5">
    <source>
        <dbReference type="ARBA" id="ARBA00022500"/>
    </source>
</evidence>
<evidence type="ECO:0000256" key="3">
    <source>
        <dbReference type="ARBA" id="ARBA00008281"/>
    </source>
</evidence>
<dbReference type="RefSeq" id="WP_263060752.1">
    <property type="nucleotide sequence ID" value="NZ_JAOUSE010000002.1"/>
</dbReference>
<dbReference type="PANTHER" id="PTHR35091:SF2">
    <property type="entry name" value="FLAGELLAR PROTEIN FLIL"/>
    <property type="match status" value="1"/>
</dbReference>
<evidence type="ECO:0000256" key="8">
    <source>
        <dbReference type="ARBA" id="ARBA00022989"/>
    </source>
</evidence>
<comment type="function">
    <text evidence="1 10">Controls the rotational direction of flagella during chemotaxis.</text>
</comment>
<organism evidence="11 12">
    <name type="scientific">Pallidibacillus thermolactis</name>
    <dbReference type="NCBI Taxonomy" id="251051"/>
    <lineage>
        <taxon>Bacteria</taxon>
        <taxon>Bacillati</taxon>
        <taxon>Bacillota</taxon>
        <taxon>Bacilli</taxon>
        <taxon>Bacillales</taxon>
        <taxon>Bacillaceae</taxon>
        <taxon>Pallidibacillus</taxon>
    </lineage>
</organism>
<proteinExistence type="inferred from homology"/>
<dbReference type="Pfam" id="PF03748">
    <property type="entry name" value="FliL"/>
    <property type="match status" value="1"/>
</dbReference>
<evidence type="ECO:0000256" key="9">
    <source>
        <dbReference type="ARBA" id="ARBA00023136"/>
    </source>
</evidence>
<evidence type="ECO:0000256" key="6">
    <source>
        <dbReference type="ARBA" id="ARBA00022692"/>
    </source>
</evidence>
<keyword evidence="11" id="KW-0282">Flagellum</keyword>
<dbReference type="Proteomes" id="UP001208656">
    <property type="component" value="Unassembled WGS sequence"/>
</dbReference>
<dbReference type="EMBL" id="JAOUSE010000002">
    <property type="protein sequence ID" value="MCU9593085.1"/>
    <property type="molecule type" value="Genomic_DNA"/>
</dbReference>
<name>A0ABT2WBN4_9BACI</name>
<evidence type="ECO:0000256" key="10">
    <source>
        <dbReference type="RuleBase" id="RU364125"/>
    </source>
</evidence>
<sequence>MKNGVKLLIISMLIVIIILAAGLYLFCQKTVEGTENESSVDEIVANSVEIPELTTNLASDHFIRIAFTIQTDSKKTKQQLEKRNFQVNNTIIKQLSGMQAEEIKGTEGKIQLEETLKSSLNSLLEEGEVEQVYITTAIIQ</sequence>
<keyword evidence="11" id="KW-0969">Cilium</keyword>
<dbReference type="InterPro" id="IPR005503">
    <property type="entry name" value="FliL"/>
</dbReference>
<evidence type="ECO:0000256" key="4">
    <source>
        <dbReference type="ARBA" id="ARBA00022475"/>
    </source>
</evidence>
<comment type="similarity">
    <text evidence="3 10">Belongs to the FliL family.</text>
</comment>
<comment type="subcellular location">
    <subcellularLocation>
        <location evidence="2">Cell membrane</location>
        <topology evidence="2">Single-pass membrane protein</topology>
    </subcellularLocation>
</comment>
<evidence type="ECO:0000256" key="1">
    <source>
        <dbReference type="ARBA" id="ARBA00002254"/>
    </source>
</evidence>
<dbReference type="PANTHER" id="PTHR35091">
    <property type="entry name" value="FLAGELLAR PROTEIN FLIL"/>
    <property type="match status" value="1"/>
</dbReference>
<dbReference type="NCBIfam" id="NF005826">
    <property type="entry name" value="PRK07718.1"/>
    <property type="match status" value="1"/>
</dbReference>
<keyword evidence="12" id="KW-1185">Reference proteome</keyword>
<keyword evidence="6 10" id="KW-0812">Transmembrane</keyword>
<keyword evidence="8 10" id="KW-1133">Transmembrane helix</keyword>
<keyword evidence="4 10" id="KW-1003">Cell membrane</keyword>